<evidence type="ECO:0000313" key="2">
    <source>
        <dbReference type="Proteomes" id="UP000297777"/>
    </source>
</evidence>
<evidence type="ECO:0000313" key="1">
    <source>
        <dbReference type="EMBL" id="TGO15037.1"/>
    </source>
</evidence>
<reference evidence="1 2" key="1">
    <citation type="submission" date="2017-12" db="EMBL/GenBank/DDBJ databases">
        <title>Comparative genomics of Botrytis spp.</title>
        <authorList>
            <person name="Valero-Jimenez C.A."/>
            <person name="Tapia P."/>
            <person name="Veloso J."/>
            <person name="Silva-Moreno E."/>
            <person name="Staats M."/>
            <person name="Valdes J.H."/>
            <person name="Van Kan J.A.L."/>
        </authorList>
    </citation>
    <scope>NUCLEOTIDE SEQUENCE [LARGE SCALE GENOMIC DNA]</scope>
    <source>
        <strain evidence="1 2">Bt9001</strain>
    </source>
</reference>
<sequence>MASASLKSLHQSFTTDASGVEAKMCFLKHGNELKRKGKKDEESGKGEALYGRGMMYLDGQARPNAKLKLQIHVTAENFFFFVREAQ</sequence>
<proteinExistence type="predicted"/>
<dbReference type="OrthoDB" id="3552662at2759"/>
<gene>
    <name evidence="1" type="ORF">BTUL_0045g00470</name>
</gene>
<keyword evidence="2" id="KW-1185">Reference proteome</keyword>
<dbReference type="EMBL" id="PQXH01000045">
    <property type="protein sequence ID" value="TGO15037.1"/>
    <property type="molecule type" value="Genomic_DNA"/>
</dbReference>
<comment type="caution">
    <text evidence="1">The sequence shown here is derived from an EMBL/GenBank/DDBJ whole genome shotgun (WGS) entry which is preliminary data.</text>
</comment>
<dbReference type="AlphaFoldDB" id="A0A4Z1F1S6"/>
<name>A0A4Z1F1S6_9HELO</name>
<organism evidence="1 2">
    <name type="scientific">Botrytis tulipae</name>
    <dbReference type="NCBI Taxonomy" id="87230"/>
    <lineage>
        <taxon>Eukaryota</taxon>
        <taxon>Fungi</taxon>
        <taxon>Dikarya</taxon>
        <taxon>Ascomycota</taxon>
        <taxon>Pezizomycotina</taxon>
        <taxon>Leotiomycetes</taxon>
        <taxon>Helotiales</taxon>
        <taxon>Sclerotiniaceae</taxon>
        <taxon>Botrytis</taxon>
    </lineage>
</organism>
<protein>
    <submittedName>
        <fullName evidence="1">Uncharacterized protein</fullName>
    </submittedName>
</protein>
<accession>A0A4Z1F1S6</accession>
<dbReference type="Proteomes" id="UP000297777">
    <property type="component" value="Unassembled WGS sequence"/>
</dbReference>